<feature type="non-terminal residue" evidence="2">
    <location>
        <position position="1"/>
    </location>
</feature>
<dbReference type="EMBL" id="UINC01000914">
    <property type="protein sequence ID" value="SUZ63325.1"/>
    <property type="molecule type" value="Genomic_DNA"/>
</dbReference>
<keyword evidence="1" id="KW-0812">Transmembrane</keyword>
<gene>
    <name evidence="2" type="ORF">METZ01_LOCUS16179</name>
</gene>
<feature type="transmembrane region" description="Helical" evidence="1">
    <location>
        <begin position="32"/>
        <end position="58"/>
    </location>
</feature>
<sequence length="74" mass="8369">VLLALIFGDTQFLFDTKPIIIWEKEISLNTQIIISGLTVLIILALLSLGIVEKIVSLFRESKRAEKKKEMAVKK</sequence>
<accession>A0A381P8Q0</accession>
<organism evidence="2">
    <name type="scientific">marine metagenome</name>
    <dbReference type="NCBI Taxonomy" id="408172"/>
    <lineage>
        <taxon>unclassified sequences</taxon>
        <taxon>metagenomes</taxon>
        <taxon>ecological metagenomes</taxon>
    </lineage>
</organism>
<keyword evidence="1" id="KW-0472">Membrane</keyword>
<name>A0A381P8Q0_9ZZZZ</name>
<protein>
    <recommendedName>
        <fullName evidence="3">Lipopolysaccharide assembly protein A domain-containing protein</fullName>
    </recommendedName>
</protein>
<evidence type="ECO:0000313" key="2">
    <source>
        <dbReference type="EMBL" id="SUZ63325.1"/>
    </source>
</evidence>
<reference evidence="2" key="1">
    <citation type="submission" date="2018-05" db="EMBL/GenBank/DDBJ databases">
        <authorList>
            <person name="Lanie J.A."/>
            <person name="Ng W.-L."/>
            <person name="Kazmierczak K.M."/>
            <person name="Andrzejewski T.M."/>
            <person name="Davidsen T.M."/>
            <person name="Wayne K.J."/>
            <person name="Tettelin H."/>
            <person name="Glass J.I."/>
            <person name="Rusch D."/>
            <person name="Podicherti R."/>
            <person name="Tsui H.-C.T."/>
            <person name="Winkler M.E."/>
        </authorList>
    </citation>
    <scope>NUCLEOTIDE SEQUENCE</scope>
</reference>
<keyword evidence="1" id="KW-1133">Transmembrane helix</keyword>
<evidence type="ECO:0008006" key="3">
    <source>
        <dbReference type="Google" id="ProtNLM"/>
    </source>
</evidence>
<dbReference type="AlphaFoldDB" id="A0A381P8Q0"/>
<evidence type="ECO:0000256" key="1">
    <source>
        <dbReference type="SAM" id="Phobius"/>
    </source>
</evidence>
<proteinExistence type="predicted"/>